<dbReference type="eggNOG" id="COG3655">
    <property type="taxonomic scope" value="Bacteria"/>
</dbReference>
<sequence length="76" mass="8489">MTSNEAICKRISDLCKEQNITYYALASRAAIPKSTLMNILSGTNTTVATINKICSGLGITMYEFFQSEYFEDCEDD</sequence>
<evidence type="ECO:0000259" key="1">
    <source>
        <dbReference type="PROSITE" id="PS50943"/>
    </source>
</evidence>
<dbReference type="RefSeq" id="WP_005363135.1">
    <property type="nucleotide sequence ID" value="NZ_DS264285.1"/>
</dbReference>
<dbReference type="InterPro" id="IPR001387">
    <property type="entry name" value="Cro/C1-type_HTH"/>
</dbReference>
<proteinExistence type="predicted"/>
<dbReference type="STRING" id="411463.EUBVEN_01700"/>
<name>A5Z7L3_9FIRM</name>
<dbReference type="EMBL" id="AAVL02000035">
    <property type="protein sequence ID" value="EDM50920.1"/>
    <property type="molecule type" value="Genomic_DNA"/>
</dbReference>
<dbReference type="HOGENOM" id="CLU_066192_50_1_9"/>
<reference evidence="2 3" key="1">
    <citation type="submission" date="2007-03" db="EMBL/GenBank/DDBJ databases">
        <authorList>
            <person name="Fulton L."/>
            <person name="Clifton S."/>
            <person name="Fulton B."/>
            <person name="Xu J."/>
            <person name="Minx P."/>
            <person name="Pepin K.H."/>
            <person name="Johnson M."/>
            <person name="Thiruvilangam P."/>
            <person name="Bhonagiri V."/>
            <person name="Nash W.E."/>
            <person name="Mardis E.R."/>
            <person name="Wilson R.K."/>
        </authorList>
    </citation>
    <scope>NUCLEOTIDE SEQUENCE [LARGE SCALE GENOMIC DNA]</scope>
    <source>
        <strain evidence="2 3">ATCC 27560</strain>
    </source>
</reference>
<comment type="caution">
    <text evidence="2">The sequence shown here is derived from an EMBL/GenBank/DDBJ whole genome shotgun (WGS) entry which is preliminary data.</text>
</comment>
<gene>
    <name evidence="2" type="ORF">EUBVEN_01700</name>
</gene>
<dbReference type="GO" id="GO:0003677">
    <property type="term" value="F:DNA binding"/>
    <property type="evidence" value="ECO:0007669"/>
    <property type="project" value="InterPro"/>
</dbReference>
<dbReference type="AlphaFoldDB" id="A5Z7L3"/>
<dbReference type="OrthoDB" id="9781521at2"/>
<dbReference type="InterPro" id="IPR010982">
    <property type="entry name" value="Lambda_DNA-bd_dom_sf"/>
</dbReference>
<dbReference type="Gene3D" id="1.10.260.40">
    <property type="entry name" value="lambda repressor-like DNA-binding domains"/>
    <property type="match status" value="1"/>
</dbReference>
<dbReference type="CDD" id="cd00093">
    <property type="entry name" value="HTH_XRE"/>
    <property type="match status" value="1"/>
</dbReference>
<dbReference type="SUPFAM" id="SSF47413">
    <property type="entry name" value="lambda repressor-like DNA-binding domains"/>
    <property type="match status" value="1"/>
</dbReference>
<organism evidence="2 3">
    <name type="scientific">Eubacterium ventriosum ATCC 27560</name>
    <dbReference type="NCBI Taxonomy" id="411463"/>
    <lineage>
        <taxon>Bacteria</taxon>
        <taxon>Bacillati</taxon>
        <taxon>Bacillota</taxon>
        <taxon>Clostridia</taxon>
        <taxon>Eubacteriales</taxon>
        <taxon>Eubacteriaceae</taxon>
        <taxon>Eubacterium</taxon>
    </lineage>
</organism>
<evidence type="ECO:0000313" key="3">
    <source>
        <dbReference type="Proteomes" id="UP000006000"/>
    </source>
</evidence>
<feature type="domain" description="HTH cro/C1-type" evidence="1">
    <location>
        <begin position="11"/>
        <end position="64"/>
    </location>
</feature>
<dbReference type="SMART" id="SM00530">
    <property type="entry name" value="HTH_XRE"/>
    <property type="match status" value="1"/>
</dbReference>
<dbReference type="Proteomes" id="UP000006000">
    <property type="component" value="Unassembled WGS sequence"/>
</dbReference>
<accession>A5Z7L3</accession>
<dbReference type="PROSITE" id="PS50943">
    <property type="entry name" value="HTH_CROC1"/>
    <property type="match status" value="1"/>
</dbReference>
<evidence type="ECO:0000313" key="2">
    <source>
        <dbReference type="EMBL" id="EDM50920.1"/>
    </source>
</evidence>
<dbReference type="Pfam" id="PF13443">
    <property type="entry name" value="HTH_26"/>
    <property type="match status" value="1"/>
</dbReference>
<reference evidence="2 3" key="2">
    <citation type="submission" date="2007-04" db="EMBL/GenBank/DDBJ databases">
        <title>Draft genome sequence of Eubacterium ventriosum (ATCC 27560).</title>
        <authorList>
            <person name="Sudarsanam P."/>
            <person name="Ley R."/>
            <person name="Guruge J."/>
            <person name="Turnbaugh P.J."/>
            <person name="Mahowald M."/>
            <person name="Liep D."/>
            <person name="Gordon J."/>
        </authorList>
    </citation>
    <scope>NUCLEOTIDE SEQUENCE [LARGE SCALE GENOMIC DNA]</scope>
    <source>
        <strain evidence="2 3">ATCC 27560</strain>
    </source>
</reference>
<protein>
    <recommendedName>
        <fullName evidence="1">HTH cro/C1-type domain-containing protein</fullName>
    </recommendedName>
</protein>